<evidence type="ECO:0000256" key="1">
    <source>
        <dbReference type="SAM" id="MobiDB-lite"/>
    </source>
</evidence>
<comment type="caution">
    <text evidence="4">The sequence shown here is derived from an EMBL/GenBank/DDBJ whole genome shotgun (WGS) entry which is preliminary data.</text>
</comment>
<feature type="transmembrane region" description="Helical" evidence="2">
    <location>
        <begin position="131"/>
        <end position="152"/>
    </location>
</feature>
<keyword evidence="2" id="KW-0812">Transmembrane</keyword>
<name>A0A917H991_9BACT</name>
<dbReference type="GO" id="GO:0080120">
    <property type="term" value="P:CAAX-box protein maturation"/>
    <property type="evidence" value="ECO:0007669"/>
    <property type="project" value="UniProtKB-ARBA"/>
</dbReference>
<gene>
    <name evidence="4" type="ORF">GCM10011585_12420</name>
</gene>
<dbReference type="EMBL" id="BMGT01000002">
    <property type="protein sequence ID" value="GGG71691.1"/>
    <property type="molecule type" value="Genomic_DNA"/>
</dbReference>
<dbReference type="PANTHER" id="PTHR39430">
    <property type="entry name" value="MEMBRANE-ASSOCIATED PROTEASE-RELATED"/>
    <property type="match status" value="1"/>
</dbReference>
<dbReference type="GO" id="GO:0004175">
    <property type="term" value="F:endopeptidase activity"/>
    <property type="evidence" value="ECO:0007669"/>
    <property type="project" value="UniProtKB-ARBA"/>
</dbReference>
<evidence type="ECO:0000313" key="5">
    <source>
        <dbReference type="Proteomes" id="UP000647241"/>
    </source>
</evidence>
<feature type="transmembrane region" description="Helical" evidence="2">
    <location>
        <begin position="221"/>
        <end position="244"/>
    </location>
</feature>
<organism evidence="4 5">
    <name type="scientific">Edaphobacter dinghuensis</name>
    <dbReference type="NCBI Taxonomy" id="1560005"/>
    <lineage>
        <taxon>Bacteria</taxon>
        <taxon>Pseudomonadati</taxon>
        <taxon>Acidobacteriota</taxon>
        <taxon>Terriglobia</taxon>
        <taxon>Terriglobales</taxon>
        <taxon>Acidobacteriaceae</taxon>
        <taxon>Edaphobacter</taxon>
    </lineage>
</organism>
<feature type="transmembrane region" description="Helical" evidence="2">
    <location>
        <begin position="190"/>
        <end position="209"/>
    </location>
</feature>
<proteinExistence type="predicted"/>
<evidence type="ECO:0000313" key="4">
    <source>
        <dbReference type="EMBL" id="GGG71691.1"/>
    </source>
</evidence>
<evidence type="ECO:0000256" key="2">
    <source>
        <dbReference type="SAM" id="Phobius"/>
    </source>
</evidence>
<reference evidence="4" key="2">
    <citation type="submission" date="2020-09" db="EMBL/GenBank/DDBJ databases">
        <authorList>
            <person name="Sun Q."/>
            <person name="Zhou Y."/>
        </authorList>
    </citation>
    <scope>NUCLEOTIDE SEQUENCE</scope>
    <source>
        <strain evidence="4">CGMCC 1.12997</strain>
    </source>
</reference>
<feature type="transmembrane region" description="Helical" evidence="2">
    <location>
        <begin position="97"/>
        <end position="125"/>
    </location>
</feature>
<evidence type="ECO:0000259" key="3">
    <source>
        <dbReference type="Pfam" id="PF02517"/>
    </source>
</evidence>
<feature type="transmembrane region" description="Helical" evidence="2">
    <location>
        <begin position="54"/>
        <end position="76"/>
    </location>
</feature>
<feature type="region of interest" description="Disordered" evidence="1">
    <location>
        <begin position="307"/>
        <end position="340"/>
    </location>
</feature>
<protein>
    <recommendedName>
        <fullName evidence="3">CAAX prenyl protease 2/Lysostaphin resistance protein A-like domain-containing protein</fullName>
    </recommendedName>
</protein>
<reference evidence="4" key="1">
    <citation type="journal article" date="2014" name="Int. J. Syst. Evol. Microbiol.">
        <title>Complete genome sequence of Corynebacterium casei LMG S-19264T (=DSM 44701T), isolated from a smear-ripened cheese.</title>
        <authorList>
            <consortium name="US DOE Joint Genome Institute (JGI-PGF)"/>
            <person name="Walter F."/>
            <person name="Albersmeier A."/>
            <person name="Kalinowski J."/>
            <person name="Ruckert C."/>
        </authorList>
    </citation>
    <scope>NUCLEOTIDE SEQUENCE</scope>
    <source>
        <strain evidence="4">CGMCC 1.12997</strain>
    </source>
</reference>
<dbReference type="InterPro" id="IPR003675">
    <property type="entry name" value="Rce1/LyrA-like_dom"/>
</dbReference>
<keyword evidence="5" id="KW-1185">Reference proteome</keyword>
<dbReference type="RefSeq" id="WP_188553341.1">
    <property type="nucleotide sequence ID" value="NZ_BMGT01000002.1"/>
</dbReference>
<dbReference type="Pfam" id="PF02517">
    <property type="entry name" value="Rce1-like"/>
    <property type="match status" value="1"/>
</dbReference>
<keyword evidence="2" id="KW-0472">Membrane</keyword>
<dbReference type="PANTHER" id="PTHR39430:SF1">
    <property type="entry name" value="PROTEASE"/>
    <property type="match status" value="1"/>
</dbReference>
<dbReference type="AlphaFoldDB" id="A0A917H991"/>
<accession>A0A917H991</accession>
<feature type="transmembrane region" description="Helical" evidence="2">
    <location>
        <begin position="264"/>
        <end position="283"/>
    </location>
</feature>
<feature type="domain" description="CAAX prenyl protease 2/Lysostaphin resistance protein A-like" evidence="3">
    <location>
        <begin position="133"/>
        <end position="225"/>
    </location>
</feature>
<dbReference type="Proteomes" id="UP000647241">
    <property type="component" value="Unassembled WGS sequence"/>
</dbReference>
<keyword evidence="2" id="KW-1133">Transmembrane helix</keyword>
<feature type="transmembrane region" description="Helical" evidence="2">
    <location>
        <begin position="164"/>
        <end position="184"/>
    </location>
</feature>
<sequence length="340" mass="37055">MKAFDATPSTRSDRPLQIALFITSAAWFFASQALAGRAAMGLSVRFNLSDERPLLGVLFLLFLLGIGFVFLQMIAHQSSSLREALGLPQRATAVQEWGIGAAIGWGLVVLAVLPMALGGTLHVIFWTAPRAFWLVVLNLAMLVVSALVEEVAFRGYPFRRLIEVVGPTWATILMSTFFGVLHAFNPDATWISVLITIFAGVLLSIAWLRTHGLWLGWGLHFAWNASMGVLFGLPVSGIADFSSVVQTRAIGRIWLTGGDYGPEAAFFTILVLAFGIVVVVLATRDYAWNYTRKPIVAAGYPMDVPPPAEHTAMEQGPKQAPLVQILPTTPQERSVNEPPR</sequence>